<feature type="transmembrane region" description="Helical" evidence="1">
    <location>
        <begin position="374"/>
        <end position="397"/>
    </location>
</feature>
<feature type="transmembrane region" description="Helical" evidence="1">
    <location>
        <begin position="273"/>
        <end position="296"/>
    </location>
</feature>
<feature type="transmembrane region" description="Helical" evidence="1">
    <location>
        <begin position="344"/>
        <end position="362"/>
    </location>
</feature>
<feature type="transmembrane region" description="Helical" evidence="1">
    <location>
        <begin position="27"/>
        <end position="45"/>
    </location>
</feature>
<feature type="transmembrane region" description="Helical" evidence="1">
    <location>
        <begin position="157"/>
        <end position="177"/>
    </location>
</feature>
<evidence type="ECO:0000313" key="3">
    <source>
        <dbReference type="Proteomes" id="UP001595420"/>
    </source>
</evidence>
<accession>A0ABV7C599</accession>
<protein>
    <submittedName>
        <fullName evidence="2">ZIP family metal transporter</fullName>
    </submittedName>
</protein>
<reference evidence="3" key="1">
    <citation type="journal article" date="2019" name="Int. J. Syst. Evol. Microbiol.">
        <title>The Global Catalogue of Microorganisms (GCM) 10K type strain sequencing project: providing services to taxonomists for standard genome sequencing and annotation.</title>
        <authorList>
            <consortium name="The Broad Institute Genomics Platform"/>
            <consortium name="The Broad Institute Genome Sequencing Center for Infectious Disease"/>
            <person name="Wu L."/>
            <person name="Ma J."/>
        </authorList>
    </citation>
    <scope>NUCLEOTIDE SEQUENCE [LARGE SCALE GENOMIC DNA]</scope>
    <source>
        <strain evidence="3">CGMCC 1.16855</strain>
    </source>
</reference>
<evidence type="ECO:0000313" key="2">
    <source>
        <dbReference type="EMBL" id="MFC3003903.1"/>
    </source>
</evidence>
<dbReference type="RefSeq" id="WP_216840342.1">
    <property type="nucleotide sequence ID" value="NZ_JAFNJS010000018.1"/>
</dbReference>
<keyword evidence="1" id="KW-1133">Transmembrane helix</keyword>
<feature type="transmembrane region" description="Helical" evidence="1">
    <location>
        <begin position="189"/>
        <end position="206"/>
    </location>
</feature>
<feature type="transmembrane region" description="Helical" evidence="1">
    <location>
        <begin position="226"/>
        <end position="243"/>
    </location>
</feature>
<dbReference type="EMBL" id="JBHRSB010000018">
    <property type="protein sequence ID" value="MFC3003903.1"/>
    <property type="molecule type" value="Genomic_DNA"/>
</dbReference>
<proteinExistence type="predicted"/>
<dbReference type="Proteomes" id="UP001595420">
    <property type="component" value="Unassembled WGS sequence"/>
</dbReference>
<feature type="transmembrane region" description="Helical" evidence="1">
    <location>
        <begin position="316"/>
        <end position="338"/>
    </location>
</feature>
<comment type="caution">
    <text evidence="2">The sequence shown here is derived from an EMBL/GenBank/DDBJ whole genome shotgun (WGS) entry which is preliminary data.</text>
</comment>
<evidence type="ECO:0000256" key="1">
    <source>
        <dbReference type="SAM" id="Phobius"/>
    </source>
</evidence>
<keyword evidence="3" id="KW-1185">Reference proteome</keyword>
<keyword evidence="1" id="KW-0472">Membrane</keyword>
<name>A0ABV7C599_9PROT</name>
<gene>
    <name evidence="2" type="ORF">ACFOD3_28695</name>
</gene>
<organism evidence="2 3">
    <name type="scientific">Falsiroseomonas tokyonensis</name>
    <dbReference type="NCBI Taxonomy" id="430521"/>
    <lineage>
        <taxon>Bacteria</taxon>
        <taxon>Pseudomonadati</taxon>
        <taxon>Pseudomonadota</taxon>
        <taxon>Alphaproteobacteria</taxon>
        <taxon>Acetobacterales</taxon>
        <taxon>Roseomonadaceae</taxon>
        <taxon>Falsiroseomonas</taxon>
    </lineage>
</organism>
<sequence>MTPDNMQAPVLRDPAASRAQPWRTAGWLLLPLVVLVGILALLLIAKPLERLTEGAPPVELASIERVRLTPGLISLSVRADGSQPVSVAQVQVDAAFRSFTIDPPGPIGRLGSARIDIPYPWVAGEGHTIVLLSSSGVPFEKVIEVATATPVWDGPTLVMLAIVGVLLGIAPVATGLLAFPAMGTLGANGIRFVLALTVGLLAYLFFDTLSEGFEQAGKALARLRGPAVVLVTMLVTAGALTMIGRRHGRAPEGVALATFIAFGIGLHNLGEGLAVGGAIAAGEAALATFLVIGFTIHNVSEGFAIAAPLVGRKPRFPTFLGLAVLAGLPAVPGVWIGAQAISPFWIAICFGIGAGAILQVIVEVTSMIARRGGAAALLSPAVLVGIGVGLAVMYLTALFV</sequence>
<feature type="transmembrane region" description="Helical" evidence="1">
    <location>
        <begin position="250"/>
        <end position="267"/>
    </location>
</feature>
<keyword evidence="1" id="KW-0812">Transmembrane</keyword>